<dbReference type="PANTHER" id="PTHR36451:SF1">
    <property type="entry name" value="OMEGA-HYDROXY-BETA-DIHYDROMENAQUINONE-9 SULFOTRANSFERASE STF3"/>
    <property type="match status" value="1"/>
</dbReference>
<protein>
    <submittedName>
        <fullName evidence="1">Sulfotransferase</fullName>
        <ecNumber evidence="1">2.8.2.-</ecNumber>
    </submittedName>
</protein>
<accession>A0ABV0CVL0</accession>
<dbReference type="RefSeq" id="WP_346784321.1">
    <property type="nucleotide sequence ID" value="NZ_JBDLBR010000002.1"/>
</dbReference>
<dbReference type="EMBL" id="JBDLBR010000002">
    <property type="protein sequence ID" value="MEN7536873.1"/>
    <property type="molecule type" value="Genomic_DNA"/>
</dbReference>
<dbReference type="Gene3D" id="3.40.50.300">
    <property type="entry name" value="P-loop containing nucleotide triphosphate hydrolases"/>
    <property type="match status" value="1"/>
</dbReference>
<dbReference type="GO" id="GO:0016740">
    <property type="term" value="F:transferase activity"/>
    <property type="evidence" value="ECO:0007669"/>
    <property type="project" value="UniProtKB-KW"/>
</dbReference>
<dbReference type="Proteomes" id="UP001484535">
    <property type="component" value="Unassembled WGS sequence"/>
</dbReference>
<dbReference type="EC" id="2.8.2.-" evidence="1"/>
<evidence type="ECO:0000313" key="2">
    <source>
        <dbReference type="Proteomes" id="UP001484535"/>
    </source>
</evidence>
<keyword evidence="2" id="KW-1185">Reference proteome</keyword>
<comment type="caution">
    <text evidence="1">The sequence shown here is derived from an EMBL/GenBank/DDBJ whole genome shotgun (WGS) entry which is preliminary data.</text>
</comment>
<dbReference type="InterPro" id="IPR027417">
    <property type="entry name" value="P-loop_NTPase"/>
</dbReference>
<proteinExistence type="predicted"/>
<gene>
    <name evidence="1" type="ORF">ABDJ38_06780</name>
</gene>
<dbReference type="InterPro" id="IPR052736">
    <property type="entry name" value="Stf3_sulfotransferase"/>
</dbReference>
<dbReference type="SUPFAM" id="SSF52540">
    <property type="entry name" value="P-loop containing nucleoside triphosphate hydrolases"/>
    <property type="match status" value="1"/>
</dbReference>
<reference evidence="1 2" key="1">
    <citation type="submission" date="2024-05" db="EMBL/GenBank/DDBJ databases">
        <authorList>
            <person name="Park S."/>
        </authorList>
    </citation>
    <scope>NUCLEOTIDE SEQUENCE [LARGE SCALE GENOMIC DNA]</scope>
    <source>
        <strain evidence="1 2">DGU5</strain>
    </source>
</reference>
<dbReference type="PANTHER" id="PTHR36451">
    <property type="entry name" value="PAPS-DEPENDENT SULFOTRANSFERASE STF3"/>
    <property type="match status" value="1"/>
</dbReference>
<name>A0ABV0CVL0_9SPHN</name>
<evidence type="ECO:0000313" key="1">
    <source>
        <dbReference type="EMBL" id="MEN7536873.1"/>
    </source>
</evidence>
<sequence>MASSPPPRPHLLARSRASRLADRAIGAIWRNGLHPRPALEPEALWAIGANGCNPADEYHGRSAEDVADFRLRLDRLCQSLRGEAQLNALGHTMAYGQITAAIRMRHRLGALWRTSPGIEQTDIAPPIIVVGQMRAGTTRMHRLLAADPAHAGTPFYCGMNPLREQPELRPVKTRIGIAVARQINPWIDVQHPFGATMVDEELPWLSYALSPAALEAQYRIPSFVAFSEVRNPLPIYREFARVLRSDATQMGNAARPRVLKCPQYAEDLPALLAQFPKARVVVTRRCDEHVLASTLSVVAGQMAYQSDQVDLDGIEAEWRRKLALRRARMEAALADFSGHVAEVEFDALGADWEGEIAGVYRVLGLSLSEPAIAAMRAEQGRAKTSPHHGHRAVYQPVGASA</sequence>
<dbReference type="Pfam" id="PF13469">
    <property type="entry name" value="Sulfotransfer_3"/>
    <property type="match status" value="1"/>
</dbReference>
<organism evidence="1 2">
    <name type="scientific">Aurantiacibacter flavus</name>
    <dbReference type="NCBI Taxonomy" id="3145232"/>
    <lineage>
        <taxon>Bacteria</taxon>
        <taxon>Pseudomonadati</taxon>
        <taxon>Pseudomonadota</taxon>
        <taxon>Alphaproteobacteria</taxon>
        <taxon>Sphingomonadales</taxon>
        <taxon>Erythrobacteraceae</taxon>
        <taxon>Aurantiacibacter</taxon>
    </lineage>
</organism>
<keyword evidence="1" id="KW-0808">Transferase</keyword>